<feature type="active site" description="Proton donor" evidence="8">
    <location>
        <position position="105"/>
    </location>
</feature>
<dbReference type="NCBIfam" id="TIGR01088">
    <property type="entry name" value="aroQ"/>
    <property type="match status" value="1"/>
</dbReference>
<comment type="subunit">
    <text evidence="5 8">Homododecamer.</text>
</comment>
<feature type="site" description="Transition state stabilizer" evidence="8">
    <location>
        <position position="23"/>
    </location>
</feature>
<dbReference type="PROSITE" id="PS01029">
    <property type="entry name" value="DEHYDROQUINASE_II"/>
    <property type="match status" value="1"/>
</dbReference>
<evidence type="ECO:0000256" key="6">
    <source>
        <dbReference type="ARBA" id="ARBA00012060"/>
    </source>
</evidence>
<comment type="caution">
    <text evidence="9">The sequence shown here is derived from an EMBL/GenBank/DDBJ whole genome shotgun (WGS) entry which is preliminary data.</text>
</comment>
<dbReference type="NCBIfam" id="NF003806">
    <property type="entry name" value="PRK05395.1-3"/>
    <property type="match status" value="1"/>
</dbReference>
<evidence type="ECO:0000256" key="1">
    <source>
        <dbReference type="ARBA" id="ARBA00001864"/>
    </source>
</evidence>
<dbReference type="Pfam" id="PF01220">
    <property type="entry name" value="DHquinase_II"/>
    <property type="match status" value="1"/>
</dbReference>
<comment type="pathway">
    <text evidence="3 8">Metabolic intermediate biosynthesis; chorismate biosynthesis; chorismate from D-erythrose 4-phosphate and phosphoenolpyruvate: step 3/7.</text>
</comment>
<gene>
    <name evidence="8" type="primary">aroQ</name>
    <name evidence="9" type="ORF">SIID45300_00231</name>
</gene>
<dbReference type="InterPro" id="IPR001874">
    <property type="entry name" value="DHquinase_II"/>
</dbReference>
<protein>
    <recommendedName>
        <fullName evidence="6 8">3-dehydroquinate dehydratase</fullName>
        <shortName evidence="8">3-dehydroquinase</shortName>
        <ecNumber evidence="6 8">4.2.1.10</ecNumber>
    </recommendedName>
    <alternativeName>
        <fullName evidence="8">Type II DHQase</fullName>
    </alternativeName>
</protein>
<dbReference type="HAMAP" id="MF_00169">
    <property type="entry name" value="AroQ"/>
    <property type="match status" value="1"/>
</dbReference>
<dbReference type="NCBIfam" id="NF003807">
    <property type="entry name" value="PRK05395.1-4"/>
    <property type="match status" value="1"/>
</dbReference>
<name>A0ABQ0C4X3_9PROT</name>
<dbReference type="NCBIfam" id="NF003804">
    <property type="entry name" value="PRK05395.1-1"/>
    <property type="match status" value="1"/>
</dbReference>
<evidence type="ECO:0000256" key="7">
    <source>
        <dbReference type="ARBA" id="ARBA00023239"/>
    </source>
</evidence>
<proteinExistence type="inferred from homology"/>
<feature type="active site" description="Proton acceptor" evidence="8">
    <location>
        <position position="28"/>
    </location>
</feature>
<evidence type="ECO:0000313" key="9">
    <source>
        <dbReference type="EMBL" id="GAB0055932.1"/>
    </source>
</evidence>
<feature type="binding site" evidence="8">
    <location>
        <position position="92"/>
    </location>
    <ligand>
        <name>substrate</name>
    </ligand>
</feature>
<keyword evidence="7 8" id="KW-0456">Lyase</keyword>
<feature type="binding site" evidence="8">
    <location>
        <position position="79"/>
    </location>
    <ligand>
        <name>substrate</name>
    </ligand>
</feature>
<evidence type="ECO:0000256" key="2">
    <source>
        <dbReference type="ARBA" id="ARBA00003924"/>
    </source>
</evidence>
<comment type="similarity">
    <text evidence="4 8">Belongs to the type-II 3-dehydroquinase family.</text>
</comment>
<evidence type="ECO:0000256" key="5">
    <source>
        <dbReference type="ARBA" id="ARBA00011193"/>
    </source>
</evidence>
<feature type="binding site" evidence="8">
    <location>
        <position position="116"/>
    </location>
    <ligand>
        <name>substrate</name>
    </ligand>
</feature>
<dbReference type="EMBL" id="BAAFGK010000001">
    <property type="protein sequence ID" value="GAB0055932.1"/>
    <property type="molecule type" value="Genomic_DNA"/>
</dbReference>
<comment type="function">
    <text evidence="2 8">Catalyzes a trans-dehydration via an enolate intermediate.</text>
</comment>
<comment type="catalytic activity">
    <reaction evidence="1 8">
        <text>3-dehydroquinate = 3-dehydroshikimate + H2O</text>
        <dbReference type="Rhea" id="RHEA:21096"/>
        <dbReference type="ChEBI" id="CHEBI:15377"/>
        <dbReference type="ChEBI" id="CHEBI:16630"/>
        <dbReference type="ChEBI" id="CHEBI:32364"/>
        <dbReference type="EC" id="4.2.1.10"/>
    </reaction>
</comment>
<dbReference type="RefSeq" id="WP_420903644.1">
    <property type="nucleotide sequence ID" value="NZ_BAAFGK010000001.1"/>
</dbReference>
<feature type="binding site" evidence="8">
    <location>
        <position position="85"/>
    </location>
    <ligand>
        <name>substrate</name>
    </ligand>
</feature>
<dbReference type="GO" id="GO:0003855">
    <property type="term" value="F:3-dehydroquinate dehydratase activity"/>
    <property type="evidence" value="ECO:0007669"/>
    <property type="project" value="UniProtKB-EC"/>
</dbReference>
<reference evidence="9 10" key="1">
    <citation type="submission" date="2024-05" db="EMBL/GenBank/DDBJ databases">
        <authorList>
            <consortium name="Candidatus Magnetaquicoccaceae bacterium FCR-1 genome sequencing consortium"/>
            <person name="Shimoshige H."/>
            <person name="Shimamura S."/>
            <person name="Taoka A."/>
            <person name="Kobayashi H."/>
            <person name="Maekawa T."/>
        </authorList>
    </citation>
    <scope>NUCLEOTIDE SEQUENCE [LARGE SCALE GENOMIC DNA]</scope>
    <source>
        <strain evidence="9 10">FCR-1</strain>
    </source>
</reference>
<accession>A0ABQ0C4X3</accession>
<keyword evidence="10" id="KW-1185">Reference proteome</keyword>
<sequence>MNTLMKKRFLVLNGPNLNMLGSREPGIYGSLTLADIERACRGKAATLGVEIDFFQSNHEGELVERIQAALNVVDWIIINPAAYTHTSVAIRDALLAVNIPVIEVHLSNIHRREPFRHHSYVSDIAEGVIAGLGADGYLFALEAGAGRLAACAAHENP</sequence>
<evidence type="ECO:0000256" key="8">
    <source>
        <dbReference type="HAMAP-Rule" id="MF_00169"/>
    </source>
</evidence>
<dbReference type="Gene3D" id="3.40.50.9100">
    <property type="entry name" value="Dehydroquinase, class II"/>
    <property type="match status" value="1"/>
</dbReference>
<keyword evidence="8" id="KW-0028">Amino-acid biosynthesis</keyword>
<keyword evidence="8" id="KW-0057">Aromatic amino acid biosynthesis</keyword>
<dbReference type="EC" id="4.2.1.10" evidence="6 8"/>
<feature type="binding site" evidence="8">
    <location>
        <begin position="106"/>
        <end position="107"/>
    </location>
    <ligand>
        <name>substrate</name>
    </ligand>
</feature>
<dbReference type="InterPro" id="IPR036441">
    <property type="entry name" value="DHquinase_II_sf"/>
</dbReference>
<dbReference type="PANTHER" id="PTHR21272">
    <property type="entry name" value="CATABOLIC 3-DEHYDROQUINASE"/>
    <property type="match status" value="1"/>
</dbReference>
<evidence type="ECO:0000256" key="3">
    <source>
        <dbReference type="ARBA" id="ARBA00004902"/>
    </source>
</evidence>
<dbReference type="Proteomes" id="UP001628193">
    <property type="component" value="Unassembled WGS sequence"/>
</dbReference>
<dbReference type="InterPro" id="IPR018509">
    <property type="entry name" value="DHquinase_II_CS"/>
</dbReference>
<dbReference type="NCBIfam" id="NF003805">
    <property type="entry name" value="PRK05395.1-2"/>
    <property type="match status" value="1"/>
</dbReference>
<reference evidence="9 10" key="2">
    <citation type="submission" date="2024-09" db="EMBL/GenBank/DDBJ databases">
        <title>Draft genome sequence of Candidatus Magnetaquicoccaceae bacterium FCR-1.</title>
        <authorList>
            <person name="Shimoshige H."/>
            <person name="Shimamura S."/>
            <person name="Taoka A."/>
            <person name="Kobayashi H."/>
            <person name="Maekawa T."/>
        </authorList>
    </citation>
    <scope>NUCLEOTIDE SEQUENCE [LARGE SCALE GENOMIC DNA]</scope>
    <source>
        <strain evidence="9 10">FCR-1</strain>
    </source>
</reference>
<organism evidence="9 10">
    <name type="scientific">Candidatus Magnetaquiglobus chichijimensis</name>
    <dbReference type="NCBI Taxonomy" id="3141448"/>
    <lineage>
        <taxon>Bacteria</taxon>
        <taxon>Pseudomonadati</taxon>
        <taxon>Pseudomonadota</taxon>
        <taxon>Magnetococcia</taxon>
        <taxon>Magnetococcales</taxon>
        <taxon>Candidatus Magnetaquicoccaceae</taxon>
        <taxon>Candidatus Magnetaquiglobus</taxon>
    </lineage>
</organism>
<dbReference type="SUPFAM" id="SSF52304">
    <property type="entry name" value="Type II 3-dehydroquinate dehydratase"/>
    <property type="match status" value="1"/>
</dbReference>
<dbReference type="CDD" id="cd00466">
    <property type="entry name" value="DHQase_II"/>
    <property type="match status" value="1"/>
</dbReference>
<evidence type="ECO:0000256" key="4">
    <source>
        <dbReference type="ARBA" id="ARBA00011037"/>
    </source>
</evidence>
<dbReference type="PANTHER" id="PTHR21272:SF3">
    <property type="entry name" value="CATABOLIC 3-DEHYDROQUINASE"/>
    <property type="match status" value="1"/>
</dbReference>
<evidence type="ECO:0000313" key="10">
    <source>
        <dbReference type="Proteomes" id="UP001628193"/>
    </source>
</evidence>
<dbReference type="PIRSF" id="PIRSF001399">
    <property type="entry name" value="DHquinase_II"/>
    <property type="match status" value="1"/>
</dbReference>